<name>A0A1A7YMJ2_9TELE</name>
<accession>A0A1A7YMJ2</accession>
<feature type="non-terminal residue" evidence="1">
    <location>
        <position position="1"/>
    </location>
</feature>
<gene>
    <name evidence="1" type="primary">Nfu_g_1_023583</name>
</gene>
<protein>
    <submittedName>
        <fullName evidence="1">Uncharacterized protein</fullName>
    </submittedName>
</protein>
<dbReference type="AlphaFoldDB" id="A0A1A7YMJ2"/>
<dbReference type="EMBL" id="HADX01009194">
    <property type="protein sequence ID" value="SBP31426.1"/>
    <property type="molecule type" value="Transcribed_RNA"/>
</dbReference>
<feature type="non-terminal residue" evidence="1">
    <location>
        <position position="73"/>
    </location>
</feature>
<evidence type="ECO:0000313" key="1">
    <source>
        <dbReference type="EMBL" id="SBP31426.1"/>
    </source>
</evidence>
<reference evidence="1" key="1">
    <citation type="submission" date="2016-05" db="EMBL/GenBank/DDBJ databases">
        <authorList>
            <person name="Lavstsen T."/>
            <person name="Jespersen J.S."/>
        </authorList>
    </citation>
    <scope>NUCLEOTIDE SEQUENCE</scope>
    <source>
        <tissue evidence="1">Brain</tissue>
    </source>
</reference>
<organism evidence="1">
    <name type="scientific">Iconisemion striatum</name>
    <dbReference type="NCBI Taxonomy" id="60296"/>
    <lineage>
        <taxon>Eukaryota</taxon>
        <taxon>Metazoa</taxon>
        <taxon>Chordata</taxon>
        <taxon>Craniata</taxon>
        <taxon>Vertebrata</taxon>
        <taxon>Euteleostomi</taxon>
        <taxon>Actinopterygii</taxon>
        <taxon>Neopterygii</taxon>
        <taxon>Teleostei</taxon>
        <taxon>Neoteleostei</taxon>
        <taxon>Acanthomorphata</taxon>
        <taxon>Ovalentaria</taxon>
        <taxon>Atherinomorphae</taxon>
        <taxon>Cyprinodontiformes</taxon>
        <taxon>Nothobranchiidae</taxon>
        <taxon>Iconisemion</taxon>
    </lineage>
</organism>
<sequence length="73" mass="8505">ATLLPEDQHQLLQSVWFVSILTQHFCPYLLSLKLQVFLDVYVLTDKPAESNEASFIKRLDARRVKCVCHCFHT</sequence>
<reference evidence="1" key="2">
    <citation type="submission" date="2016-06" db="EMBL/GenBank/DDBJ databases">
        <title>The genome of a short-lived fish provides insights into sex chromosome evolution and the genetic control of aging.</title>
        <authorList>
            <person name="Reichwald K."/>
            <person name="Felder M."/>
            <person name="Petzold A."/>
            <person name="Koch P."/>
            <person name="Groth M."/>
            <person name="Platzer M."/>
        </authorList>
    </citation>
    <scope>NUCLEOTIDE SEQUENCE</scope>
    <source>
        <tissue evidence="1">Brain</tissue>
    </source>
</reference>
<proteinExistence type="predicted"/>